<protein>
    <submittedName>
        <fullName evidence="1">Uncharacterized protein</fullName>
    </submittedName>
</protein>
<name>A0ABQ0XME6_9STAP</name>
<dbReference type="Proteomes" id="UP000321040">
    <property type="component" value="Unassembled WGS sequence"/>
</dbReference>
<dbReference type="GeneID" id="69904979"/>
<gene>
    <name evidence="1" type="ORF">SKL01_17280</name>
</gene>
<keyword evidence="2" id="KW-1185">Reference proteome</keyword>
<reference evidence="1 2" key="1">
    <citation type="submission" date="2019-07" db="EMBL/GenBank/DDBJ databases">
        <title>Whole genome shotgun sequence of Staphylococcus kloosii NBRC 109624.</title>
        <authorList>
            <person name="Hosoyama A."/>
            <person name="Uohara A."/>
            <person name="Ohji S."/>
            <person name="Ichikawa N."/>
        </authorList>
    </citation>
    <scope>NUCLEOTIDE SEQUENCE [LARGE SCALE GENOMIC DNA]</scope>
    <source>
        <strain evidence="1 2">NBRC 109624</strain>
    </source>
</reference>
<sequence length="147" mass="17352">MVTIIAIGLLALAIIINTISIWHVSRSEENSSSFISSSPLSEHTSYETKSRINKLEQTIEEAQPFIDKYKKERKQNHWKQYNDWKKNNDYDGKCAECHGQDFELDTNYKYTFQGDWCWEPSKEYPKSAEYKCKTCGEVVSQWEYKED</sequence>
<evidence type="ECO:0000313" key="1">
    <source>
        <dbReference type="EMBL" id="GEP82550.1"/>
    </source>
</evidence>
<dbReference type="EMBL" id="BKAQ01000014">
    <property type="protein sequence ID" value="GEP82550.1"/>
    <property type="molecule type" value="Genomic_DNA"/>
</dbReference>
<organism evidence="1 2">
    <name type="scientific">Staphylococcus kloosii</name>
    <dbReference type="NCBI Taxonomy" id="29384"/>
    <lineage>
        <taxon>Bacteria</taxon>
        <taxon>Bacillati</taxon>
        <taxon>Bacillota</taxon>
        <taxon>Bacilli</taxon>
        <taxon>Bacillales</taxon>
        <taxon>Staphylococcaceae</taxon>
        <taxon>Staphylococcus</taxon>
    </lineage>
</organism>
<comment type="caution">
    <text evidence="1">The sequence shown here is derived from an EMBL/GenBank/DDBJ whole genome shotgun (WGS) entry which is preliminary data.</text>
</comment>
<proteinExistence type="predicted"/>
<dbReference type="RefSeq" id="WP_103295479.1">
    <property type="nucleotide sequence ID" value="NZ_BKAQ01000014.1"/>
</dbReference>
<evidence type="ECO:0000313" key="2">
    <source>
        <dbReference type="Proteomes" id="UP000321040"/>
    </source>
</evidence>
<accession>A0ABQ0XME6</accession>